<evidence type="ECO:0000313" key="2">
    <source>
        <dbReference type="Proteomes" id="UP000007473"/>
    </source>
</evidence>
<organism evidence="1 2">
    <name type="scientific">Mycoplasmopsis fermentans (strain M64)</name>
    <name type="common">Mycoplasma fermentans</name>
    <dbReference type="NCBI Taxonomy" id="943945"/>
    <lineage>
        <taxon>Bacteria</taxon>
        <taxon>Bacillati</taxon>
        <taxon>Mycoplasmatota</taxon>
        <taxon>Mycoplasmoidales</taxon>
        <taxon>Metamycoplasmataceae</taxon>
        <taxon>Mycoplasmopsis</taxon>
    </lineage>
</organism>
<evidence type="ECO:0008006" key="3">
    <source>
        <dbReference type="Google" id="ProtNLM"/>
    </source>
</evidence>
<dbReference type="RefSeq" id="WP_013354656.1">
    <property type="nucleotide sequence ID" value="NC_014921.1"/>
</dbReference>
<dbReference type="KEGG" id="mfm:MfeM64YM_0526"/>
<protein>
    <recommendedName>
        <fullName evidence="3">AIPR protein</fullName>
    </recommendedName>
</protein>
<sequence>MSNINGTIKKTFIEVIEELENNPSIFSKKQCYETQGYIFNKSLTADKDNNQFISLIVGDEIDTNDFFELKFFYYPKDKNKTDKEKSYSVIKKIFGFKVQTKTKQEKQNEANKRQNDLVKYSFVYTVSKNKNWHKMPYKAIIQKISECEENKTNVTSVKELEKINVEDVIRIDDEFLDQKIFNNKNFLFFDFESRLTKLNDKVAISYYPVQYSSFISNLNNKEFNEKERKNFYKGVVKDNRKFFQIDGFILDQYSNIYQDQSQNLITREEVQNILDANKILISYGIKADLNNLKKIVGKKYVESRLVNYIDVCNFTMIIKKLISKEKETMYRQTLFNVAKYFCTYDDALLSEELKEELKNKDKKINILFQEEYKFEKLNMHDSFEDSRILTILWNNVVHRFLQRELCNNLFYKKSIDDNDSKVEKRIETFRDLIFAIKYWLDKIYKEENSTN</sequence>
<dbReference type="AlphaFoldDB" id="A0AB32XBS6"/>
<accession>A0AB32XBS6</accession>
<dbReference type="Proteomes" id="UP000007473">
    <property type="component" value="Chromosome"/>
</dbReference>
<dbReference type="EMBL" id="CP002458">
    <property type="protein sequence ID" value="ADV34524.1"/>
    <property type="molecule type" value="Genomic_DNA"/>
</dbReference>
<reference evidence="1 2" key="1">
    <citation type="journal article" date="2011" name="J. Bacteriol.">
        <title>Genome sequence of the repetitive-sequence-rich Mycoplasma fermentans strain M64.</title>
        <authorList>
            <person name="Shu H.W."/>
            <person name="Liu T.T."/>
            <person name="Chang H.Y."/>
            <person name="Liu Y.M."/>
            <person name="Wu K.M."/>
            <person name="Shu H.Y."/>
            <person name="Tsai S.F."/>
            <person name="Hsiao K.J."/>
            <person name="Hu W.S."/>
            <person name="Ng W.V."/>
        </authorList>
    </citation>
    <scope>NUCLEOTIDE SEQUENCE [LARGE SCALE GENOMIC DNA]</scope>
    <source>
        <strain evidence="1 2">M64</strain>
    </source>
</reference>
<gene>
    <name evidence="1" type="ordered locus">MfeM64YM_0526</name>
</gene>
<proteinExistence type="predicted"/>
<evidence type="ECO:0000313" key="1">
    <source>
        <dbReference type="EMBL" id="ADV34524.1"/>
    </source>
</evidence>
<name>A0AB32XBS6_MYCFM</name>